<feature type="domain" description="Carrier" evidence="1">
    <location>
        <begin position="1"/>
        <end position="70"/>
    </location>
</feature>
<protein>
    <recommendedName>
        <fullName evidence="1">Carrier domain-containing protein</fullName>
    </recommendedName>
</protein>
<proteinExistence type="predicted"/>
<dbReference type="AlphaFoldDB" id="A0A0M4NUV8"/>
<evidence type="ECO:0000313" key="2">
    <source>
        <dbReference type="EMBL" id="ALE53194.1"/>
    </source>
</evidence>
<sequence length="70" mass="7849">MEFVNLHYSVGDVNVTPETNLIVSGVIDSIQVIELIVYIEKKYNIEFTEDDLLDSEFASIAGLTELILSK</sequence>
<reference evidence="2 3" key="1">
    <citation type="journal article" date="2015" name="Genome Announc.">
        <title>Genome Sequence of 'Candidatus Thioglobus autotrophica' Strain EF1, a Chemoautotroph from the SUP05 Clade of Marine Gammaproteobacteria.</title>
        <authorList>
            <person name="Shah V."/>
            <person name="Morris R.M."/>
        </authorList>
    </citation>
    <scope>NUCLEOTIDE SEQUENCE [LARGE SCALE GENOMIC DNA]</scope>
    <source>
        <strain evidence="2 3">EF1</strain>
    </source>
</reference>
<dbReference type="PROSITE" id="PS50075">
    <property type="entry name" value="CARRIER"/>
    <property type="match status" value="1"/>
</dbReference>
<evidence type="ECO:0000259" key="1">
    <source>
        <dbReference type="PROSITE" id="PS50075"/>
    </source>
</evidence>
<dbReference type="KEGG" id="tho:SP60_02185"/>
<accession>A0A0M4NUV8</accession>
<name>A0A0M4NUV8_9GAMM</name>
<dbReference type="SUPFAM" id="SSF47336">
    <property type="entry name" value="ACP-like"/>
    <property type="match status" value="1"/>
</dbReference>
<dbReference type="InterPro" id="IPR009081">
    <property type="entry name" value="PP-bd_ACP"/>
</dbReference>
<dbReference type="Pfam" id="PF00550">
    <property type="entry name" value="PP-binding"/>
    <property type="match status" value="1"/>
</dbReference>
<organism evidence="2 3">
    <name type="scientific">Candidatus Thioglobus autotrophicus</name>
    <dbReference type="NCBI Taxonomy" id="1705394"/>
    <lineage>
        <taxon>Bacteria</taxon>
        <taxon>Pseudomonadati</taxon>
        <taxon>Pseudomonadota</taxon>
        <taxon>Gammaproteobacteria</taxon>
        <taxon>Candidatus Pseudothioglobaceae</taxon>
        <taxon>Candidatus Thioglobus</taxon>
    </lineage>
</organism>
<dbReference type="EMBL" id="CP010552">
    <property type="protein sequence ID" value="ALE53194.1"/>
    <property type="molecule type" value="Genomic_DNA"/>
</dbReference>
<gene>
    <name evidence="2" type="ORF">SP60_02185</name>
</gene>
<dbReference type="Gene3D" id="1.10.1200.10">
    <property type="entry name" value="ACP-like"/>
    <property type="match status" value="1"/>
</dbReference>
<dbReference type="InterPro" id="IPR036736">
    <property type="entry name" value="ACP-like_sf"/>
</dbReference>
<evidence type="ECO:0000313" key="3">
    <source>
        <dbReference type="Proteomes" id="UP000058020"/>
    </source>
</evidence>
<dbReference type="STRING" id="1705394.SP60_02185"/>
<keyword evidence="3" id="KW-1185">Reference proteome</keyword>
<dbReference type="Proteomes" id="UP000058020">
    <property type="component" value="Chromosome"/>
</dbReference>